<evidence type="ECO:0000256" key="1">
    <source>
        <dbReference type="ARBA" id="ARBA00004429"/>
    </source>
</evidence>
<keyword evidence="6 7" id="KW-0472">Membrane</keyword>
<feature type="transmembrane region" description="Helical" evidence="7">
    <location>
        <begin position="277"/>
        <end position="299"/>
    </location>
</feature>
<feature type="transmembrane region" description="Helical" evidence="7">
    <location>
        <begin position="246"/>
        <end position="265"/>
    </location>
</feature>
<dbReference type="PIRSF" id="PIRSF006066">
    <property type="entry name" value="HI0050"/>
    <property type="match status" value="1"/>
</dbReference>
<comment type="subcellular location">
    <subcellularLocation>
        <location evidence="1">Cell inner membrane</location>
        <topology evidence="1">Multi-pass membrane protein</topology>
    </subcellularLocation>
</comment>
<dbReference type="PANTHER" id="PTHR33362:SF4">
    <property type="entry name" value="2,3-DIKETO-L-GULONATE TRAP TRANSPORTER LARGE PERMEASE PROTEIN YIAN"/>
    <property type="match status" value="1"/>
</dbReference>
<proteinExistence type="predicted"/>
<feature type="transmembrane region" description="Helical" evidence="7">
    <location>
        <begin position="176"/>
        <end position="197"/>
    </location>
</feature>
<dbReference type="NCBIfam" id="TIGR00786">
    <property type="entry name" value="dctM"/>
    <property type="match status" value="1"/>
</dbReference>
<feature type="transmembrane region" description="Helical" evidence="7">
    <location>
        <begin position="6"/>
        <end position="37"/>
    </location>
</feature>
<dbReference type="GO" id="GO:0005886">
    <property type="term" value="C:plasma membrane"/>
    <property type="evidence" value="ECO:0007669"/>
    <property type="project" value="UniProtKB-SubCell"/>
</dbReference>
<evidence type="ECO:0000256" key="2">
    <source>
        <dbReference type="ARBA" id="ARBA00022475"/>
    </source>
</evidence>
<keyword evidence="10" id="KW-1185">Reference proteome</keyword>
<dbReference type="Pfam" id="PF06808">
    <property type="entry name" value="DctM"/>
    <property type="match status" value="1"/>
</dbReference>
<feature type="domain" description="TRAP C4-dicarboxylate transport system permease DctM subunit" evidence="8">
    <location>
        <begin position="10"/>
        <end position="422"/>
    </location>
</feature>
<feature type="transmembrane region" description="Helical" evidence="7">
    <location>
        <begin position="405"/>
        <end position="426"/>
    </location>
</feature>
<keyword evidence="3" id="KW-0997">Cell inner membrane</keyword>
<evidence type="ECO:0000313" key="10">
    <source>
        <dbReference type="Proteomes" id="UP000679848"/>
    </source>
</evidence>
<dbReference type="RefSeq" id="WP_187027815.1">
    <property type="nucleotide sequence ID" value="NZ_AP023420.1"/>
</dbReference>
<dbReference type="InterPro" id="IPR010656">
    <property type="entry name" value="DctM"/>
</dbReference>
<dbReference type="EMBL" id="AP023420">
    <property type="protein sequence ID" value="BCK84013.1"/>
    <property type="molecule type" value="Genomic_DNA"/>
</dbReference>
<accession>A0A810QHU4</accession>
<feature type="transmembrane region" description="Helical" evidence="7">
    <location>
        <begin position="58"/>
        <end position="78"/>
    </location>
</feature>
<evidence type="ECO:0000256" key="5">
    <source>
        <dbReference type="ARBA" id="ARBA00022989"/>
    </source>
</evidence>
<dbReference type="Proteomes" id="UP000679848">
    <property type="component" value="Chromosome"/>
</dbReference>
<dbReference type="PANTHER" id="PTHR33362">
    <property type="entry name" value="SIALIC ACID TRAP TRANSPORTER PERMEASE PROTEIN SIAT-RELATED"/>
    <property type="match status" value="1"/>
</dbReference>
<feature type="transmembrane region" description="Helical" evidence="7">
    <location>
        <begin position="361"/>
        <end position="385"/>
    </location>
</feature>
<dbReference type="GO" id="GO:0022857">
    <property type="term" value="F:transmembrane transporter activity"/>
    <property type="evidence" value="ECO:0007669"/>
    <property type="project" value="TreeGrafter"/>
</dbReference>
<evidence type="ECO:0000313" key="9">
    <source>
        <dbReference type="EMBL" id="BCK84013.1"/>
    </source>
</evidence>
<feature type="transmembrane region" description="Helical" evidence="7">
    <location>
        <begin position="98"/>
        <end position="117"/>
    </location>
</feature>
<evidence type="ECO:0000256" key="4">
    <source>
        <dbReference type="ARBA" id="ARBA00022692"/>
    </source>
</evidence>
<protein>
    <submittedName>
        <fullName evidence="9">C4-dicarboxylate ABC transporter</fullName>
    </submittedName>
</protein>
<dbReference type="InterPro" id="IPR004681">
    <property type="entry name" value="TRAP_DctM"/>
</dbReference>
<feature type="transmembrane region" description="Helical" evidence="7">
    <location>
        <begin position="138"/>
        <end position="164"/>
    </location>
</feature>
<keyword evidence="2" id="KW-1003">Cell membrane</keyword>
<reference evidence="9" key="1">
    <citation type="submission" date="2020-09" db="EMBL/GenBank/DDBJ databases">
        <title>New species isolated from human feces.</title>
        <authorList>
            <person name="Kitahara M."/>
            <person name="Shigeno Y."/>
            <person name="Shime M."/>
            <person name="Matsumoto Y."/>
            <person name="Nakamura S."/>
            <person name="Motooka D."/>
            <person name="Fukuoka S."/>
            <person name="Nishikawa H."/>
            <person name="Benno Y."/>
        </authorList>
    </citation>
    <scope>NUCLEOTIDE SEQUENCE</scope>
    <source>
        <strain evidence="9">MM59</strain>
    </source>
</reference>
<evidence type="ECO:0000256" key="3">
    <source>
        <dbReference type="ARBA" id="ARBA00022519"/>
    </source>
</evidence>
<dbReference type="KEGG" id="pfaa:MM59RIKEN_13320"/>
<evidence type="ECO:0000259" key="8">
    <source>
        <dbReference type="Pfam" id="PF06808"/>
    </source>
</evidence>
<evidence type="ECO:0000256" key="7">
    <source>
        <dbReference type="SAM" id="Phobius"/>
    </source>
</evidence>
<sequence>MSGIEIWLPLILVFILLAIRIPVCMAFIGGAVFYFGFIATEMPLNMILSKMVSAGMNMNLMAIPFFITAGLLMNYTGITSRMMKFADLCVGHMWGGLAQVNVLLSTLMGGLCGSSNADAAMQCKMLVPEMEERGFNRAFSAAVTASSALISPMIPPGVMLILYASITENSVLDMFMAGYLPGILMCIVLMLAVTYVSHRDGYRPVREKRATAKEILHGLVECFWAILMIVVLIVGLRSGIVTATEGGAVLCVLCVFVGMIIYRELHPRDLVVVAKEAFASVANVFGIIISATVFGLYLTYAQIPQKLTSLILGMDVGPIGFLLLVNVMLLIMGMLIDSAAVLLIAVPLLYPVAMQLGIDPIHFGIVCILNLSIGALTPPFGATMYQCCNLCEIEMPEFLKQGKELIAALLIALLVVTFVPGIATLLPAMMK</sequence>
<feature type="transmembrane region" description="Helical" evidence="7">
    <location>
        <begin position="319"/>
        <end position="349"/>
    </location>
</feature>
<organism evidence="9 10">
    <name type="scientific">Pusillibacter faecalis</name>
    <dbReference type="NCBI Taxonomy" id="2714358"/>
    <lineage>
        <taxon>Bacteria</taxon>
        <taxon>Bacillati</taxon>
        <taxon>Bacillota</taxon>
        <taxon>Clostridia</taxon>
        <taxon>Eubacteriales</taxon>
        <taxon>Oscillospiraceae</taxon>
        <taxon>Pusillibacter</taxon>
    </lineage>
</organism>
<evidence type="ECO:0000256" key="6">
    <source>
        <dbReference type="ARBA" id="ARBA00023136"/>
    </source>
</evidence>
<feature type="transmembrane region" description="Helical" evidence="7">
    <location>
        <begin position="218"/>
        <end position="240"/>
    </location>
</feature>
<keyword evidence="5 7" id="KW-1133">Transmembrane helix</keyword>
<name>A0A810QHU4_9FIRM</name>
<dbReference type="AlphaFoldDB" id="A0A810QHU4"/>
<gene>
    <name evidence="9" type="ORF">MM59RIKEN_13320</name>
</gene>
<keyword evidence="4 7" id="KW-0812">Transmembrane</keyword>